<organism evidence="1 2">
    <name type="scientific">Brassica campestris</name>
    <name type="common">Field mustard</name>
    <dbReference type="NCBI Taxonomy" id="3711"/>
    <lineage>
        <taxon>Eukaryota</taxon>
        <taxon>Viridiplantae</taxon>
        <taxon>Streptophyta</taxon>
        <taxon>Embryophyta</taxon>
        <taxon>Tracheophyta</taxon>
        <taxon>Spermatophyta</taxon>
        <taxon>Magnoliopsida</taxon>
        <taxon>eudicotyledons</taxon>
        <taxon>Gunneridae</taxon>
        <taxon>Pentapetalae</taxon>
        <taxon>rosids</taxon>
        <taxon>malvids</taxon>
        <taxon>Brassicales</taxon>
        <taxon>Brassicaceae</taxon>
        <taxon>Brassiceae</taxon>
        <taxon>Brassica</taxon>
    </lineage>
</organism>
<sequence>MFLGIFRGPCSSEFPDKHSEEYFVETSEDWAIGIPLEYSEEGVPRYIPRNIPTNLVSSEFPQNLVSSEFRRKFPTEFRGNMNFRGDVSEDFFRWYVLGMALFRRHTDDFFLQYADVFL</sequence>
<dbReference type="HOGENOM" id="CLU_085521_4_0_1"/>
<reference evidence="1 2" key="1">
    <citation type="journal article" date="2011" name="Nat. Genet.">
        <title>The genome of the mesopolyploid crop species Brassica rapa.</title>
        <authorList>
            <consortium name="Brassica rapa Genome Sequencing Project Consortium"/>
            <person name="Wang X."/>
            <person name="Wang H."/>
            <person name="Wang J."/>
            <person name="Sun R."/>
            <person name="Wu J."/>
            <person name="Liu S."/>
            <person name="Bai Y."/>
            <person name="Mun J.H."/>
            <person name="Bancroft I."/>
            <person name="Cheng F."/>
            <person name="Huang S."/>
            <person name="Li X."/>
            <person name="Hua W."/>
            <person name="Wang J."/>
            <person name="Wang X."/>
            <person name="Freeling M."/>
            <person name="Pires J.C."/>
            <person name="Paterson A.H."/>
            <person name="Chalhoub B."/>
            <person name="Wang B."/>
            <person name="Hayward A."/>
            <person name="Sharpe A.G."/>
            <person name="Park B.S."/>
            <person name="Weisshaar B."/>
            <person name="Liu B."/>
            <person name="Li B."/>
            <person name="Liu B."/>
            <person name="Tong C."/>
            <person name="Song C."/>
            <person name="Duran C."/>
            <person name="Peng C."/>
            <person name="Geng C."/>
            <person name="Koh C."/>
            <person name="Lin C."/>
            <person name="Edwards D."/>
            <person name="Mu D."/>
            <person name="Shen D."/>
            <person name="Soumpourou E."/>
            <person name="Li F."/>
            <person name="Fraser F."/>
            <person name="Conant G."/>
            <person name="Lassalle G."/>
            <person name="King G.J."/>
            <person name="Bonnema G."/>
            <person name="Tang H."/>
            <person name="Wang H."/>
            <person name="Belcram H."/>
            <person name="Zhou H."/>
            <person name="Hirakawa H."/>
            <person name="Abe H."/>
            <person name="Guo H."/>
            <person name="Wang H."/>
            <person name="Jin H."/>
            <person name="Parkin I.A."/>
            <person name="Batley J."/>
            <person name="Kim J.S."/>
            <person name="Just J."/>
            <person name="Li J."/>
            <person name="Xu J."/>
            <person name="Deng J."/>
            <person name="Kim J.A."/>
            <person name="Li J."/>
            <person name="Yu J."/>
            <person name="Meng J."/>
            <person name="Wang J."/>
            <person name="Min J."/>
            <person name="Poulain J."/>
            <person name="Wang J."/>
            <person name="Hatakeyama K."/>
            <person name="Wu K."/>
            <person name="Wang L."/>
            <person name="Fang L."/>
            <person name="Trick M."/>
            <person name="Links M.G."/>
            <person name="Zhao M."/>
            <person name="Jin M."/>
            <person name="Ramchiary N."/>
            <person name="Drou N."/>
            <person name="Berkman P.J."/>
            <person name="Cai Q."/>
            <person name="Huang Q."/>
            <person name="Li R."/>
            <person name="Tabata S."/>
            <person name="Cheng S."/>
            <person name="Zhang S."/>
            <person name="Zhang S."/>
            <person name="Huang S."/>
            <person name="Sato S."/>
            <person name="Sun S."/>
            <person name="Kwon S.J."/>
            <person name="Choi S.R."/>
            <person name="Lee T.H."/>
            <person name="Fan W."/>
            <person name="Zhao X."/>
            <person name="Tan X."/>
            <person name="Xu X."/>
            <person name="Wang Y."/>
            <person name="Qiu Y."/>
            <person name="Yin Y."/>
            <person name="Li Y."/>
            <person name="Du Y."/>
            <person name="Liao Y."/>
            <person name="Lim Y."/>
            <person name="Narusaka Y."/>
            <person name="Wang Y."/>
            <person name="Wang Z."/>
            <person name="Li Z."/>
            <person name="Wang Z."/>
            <person name="Xiong Z."/>
            <person name="Zhang Z."/>
        </authorList>
    </citation>
    <scope>NUCLEOTIDE SEQUENCE [LARGE SCALE GENOMIC DNA]</scope>
    <source>
        <strain evidence="1 2">cv. Chiifu-401-42</strain>
    </source>
</reference>
<keyword evidence="2" id="KW-1185">Reference proteome</keyword>
<dbReference type="OMA" id="SEDWAIG"/>
<name>M4DB67_BRACM</name>
<dbReference type="Gramene" id="Bra013727.1">
    <property type="protein sequence ID" value="Bra013727.1-P"/>
    <property type="gene ID" value="Bra013727"/>
</dbReference>
<evidence type="ECO:0000313" key="2">
    <source>
        <dbReference type="Proteomes" id="UP000011750"/>
    </source>
</evidence>
<accession>M4DB67</accession>
<reference evidence="1 2" key="2">
    <citation type="journal article" date="2018" name="Hortic Res">
        <title>Improved Brassica rapa reference genome by single-molecule sequencing and chromosome conformation capture technologies.</title>
        <authorList>
            <person name="Zhang L."/>
            <person name="Cai X."/>
            <person name="Wu J."/>
            <person name="Liu M."/>
            <person name="Grob S."/>
            <person name="Cheng F."/>
            <person name="Liang J."/>
            <person name="Cai C."/>
            <person name="Liu Z."/>
            <person name="Liu B."/>
            <person name="Wang F."/>
            <person name="Li S."/>
            <person name="Liu F."/>
            <person name="Li X."/>
            <person name="Cheng L."/>
            <person name="Yang W."/>
            <person name="Li M.H."/>
            <person name="Grossniklaus U."/>
            <person name="Zheng H."/>
            <person name="Wang X."/>
        </authorList>
    </citation>
    <scope>NUCLEOTIDE SEQUENCE [LARGE SCALE GENOMIC DNA]</scope>
    <source>
        <strain evidence="1 2">cv. Chiifu-401-42</strain>
    </source>
</reference>
<dbReference type="EnsemblPlants" id="Bra013727.1">
    <property type="protein sequence ID" value="Bra013727.1-P"/>
    <property type="gene ID" value="Bra013727"/>
</dbReference>
<dbReference type="Proteomes" id="UP000011750">
    <property type="component" value="Chromosome A01"/>
</dbReference>
<dbReference type="InParanoid" id="M4DB67"/>
<proteinExistence type="predicted"/>
<protein>
    <submittedName>
        <fullName evidence="1">Uncharacterized protein</fullName>
    </submittedName>
</protein>
<dbReference type="AlphaFoldDB" id="M4DB67"/>
<evidence type="ECO:0000313" key="1">
    <source>
        <dbReference type="EnsemblPlants" id="Bra013727.1-P"/>
    </source>
</evidence>
<reference evidence="1" key="3">
    <citation type="submission" date="2023-03" db="UniProtKB">
        <authorList>
            <consortium name="EnsemblPlants"/>
        </authorList>
    </citation>
    <scope>IDENTIFICATION</scope>
    <source>
        <strain evidence="1">cv. Chiifu-401-42</strain>
    </source>
</reference>